<keyword evidence="4" id="KW-1015">Disulfide bond</keyword>
<feature type="region of interest" description="Disordered" evidence="7">
    <location>
        <begin position="1177"/>
        <end position="1249"/>
    </location>
</feature>
<keyword evidence="8" id="KW-1133">Transmembrane helix</keyword>
<evidence type="ECO:0000256" key="4">
    <source>
        <dbReference type="ARBA" id="ARBA00023157"/>
    </source>
</evidence>
<organism evidence="11 12">
    <name type="scientific">Dermatophagoides pteronyssinus</name>
    <name type="common">European house dust mite</name>
    <dbReference type="NCBI Taxonomy" id="6956"/>
    <lineage>
        <taxon>Eukaryota</taxon>
        <taxon>Metazoa</taxon>
        <taxon>Ecdysozoa</taxon>
        <taxon>Arthropoda</taxon>
        <taxon>Chelicerata</taxon>
        <taxon>Arachnida</taxon>
        <taxon>Acari</taxon>
        <taxon>Acariformes</taxon>
        <taxon>Sarcoptiformes</taxon>
        <taxon>Astigmata</taxon>
        <taxon>Psoroptidia</taxon>
        <taxon>Analgoidea</taxon>
        <taxon>Pyroglyphidae</taxon>
        <taxon>Dermatophagoidinae</taxon>
        <taxon>Dermatophagoides</taxon>
    </lineage>
</organism>
<keyword evidence="11" id="KW-1185">Reference proteome</keyword>
<dbReference type="InterPro" id="IPR003598">
    <property type="entry name" value="Ig_sub2"/>
</dbReference>
<feature type="compositionally biased region" description="Basic residues" evidence="7">
    <location>
        <begin position="1371"/>
        <end position="1380"/>
    </location>
</feature>
<dbReference type="Proteomes" id="UP000515146">
    <property type="component" value="Unplaced"/>
</dbReference>
<feature type="region of interest" description="Disordered" evidence="7">
    <location>
        <begin position="1371"/>
        <end position="1410"/>
    </location>
</feature>
<dbReference type="SMART" id="SM00060">
    <property type="entry name" value="FN3"/>
    <property type="match status" value="1"/>
</dbReference>
<sequence>MMTTITQFKVDAQIAHHQYFKITPQTEINVIEGSTVVLQCVVGNQRGPVQWAKDGFVLGYDRNIPGFPRYSMIGDASIGVHNLRIVDARNEDNGEFQCQVGPGGKNYAPIRATSKVTVLIPPNSIEIVTPLSGKSLTKNSSNVELREGNSVTIECLVTGGKPPAQIKWFRKNVELRPEMGTNPETTTVTTTLVDSNSIQEIESVVYTSKSKITVSGNAEDNGIPYTCEAVHPALTNNRPMRRTISLSVLYPPGEPEITGYTDGQNLKVGDTLKMDCRARGGNPLAQLVWFRNDEQVDFSYTTVAEKYSLNVMEFTVDASDNNAIYRCVSSSPIMERSISKEIKLQVYFGPSKLSITSIKDVKAGDIVPVSCRTEPSNPAAQISWVVDGRPIIHNSTIESAKNGGFITTANITISITNQDRNMKMLSCYAVNDKISETIVESSVLNVLYPPESIHIFGYDEQKALQHETVQRLTCTCNGGNPLCTPKWFKNDKELNEGTQISVNGNTVTNELVFRVDPSDNTAMYKCTGENSASITPIKAVTTLTVHFPPNKVSIKLTPKQPIAGQQLEIQCETGSSNPQSMITWWRDGFMLTGQQDAIHDGLFGGKITRNILRLNVSSQDDESVITCQAKNQVLQQSVHDAITLNIQYPPEFLNPPLTQFDVIIGQSETFNQTARSNPLAITYKWKREDDSEISDNTGHRIVSDGPILNITNAQKSDSGIYKIYATNDLGTSESSIRINVQYPAIIKKITEIVMVDEYHNAHLECYLDANPINEHIIRWIRHKNDSDYNSMIHYHHHNVPLSSSSSSSSSYDDLDDIVSTSSHRMHSEVELLPEESQPFADGAKLKSSLLILNVTLRDSGSIFECLANNGIGKEVKSAITLLVLHKPIIDRSPSISKSASESGSSAKLICRAQGTPNVTFTWKREGSVLESDDSSSSSSLNYRLSSSSKSSVEKTLPKYSIEKTKKLDLITYESVLIINDVTGNDYGPYECIARNDLGFDAMAIALNRTSRPDSPRSLRVVNVTSGSVTLRWLPGFDGGLRQTFRIRYRPIDSLSMINDGEEIFDSNNIAYMYRDVYPTNATTIIVGGLRDNTQYIFNVMAINEKGDSDYSADIVKASTLKESGITETEKIISKVLAETGFDIPRLFVIICVVCFSLLLFNFVVVFYLRARKKRKRYEEESDRYSGGTDSKTTTSSKTTIELYDSNGQNGTLKPSTISNSLNSHNHHLTNHHHHPHHLNNNHIGHNNNNHSLMNGKNGIIITETSLSGGSPAPGEDEFNSQKSDDRFSGQTEYEMEISANSIMALDDPNFGTNILQQHPLHLQGATGQIHTMNGQINGGGMSTYLIDEPNQNSMMMMMNLNLNDDNFHLNHHQQQQHHHMINTNNNNSSNNTLPQPPSRPPSIPVHYSTNNNNNLRYSSLGSDIAPAAFYNAIAAEEDYLNALQQHHQAVQAAMNVNQHHHHHQTNNVVGGTLITTNGQIGTIQTSQGPMQIQLNGPPPPPSSNDMITNGYGTIGGTHHHHVDHSTTTYHLVGPDGTLISSSNALPPSTTVISSSNGQISNGGGGGLIPPLPPLRSIMPQGQQSSTLQQQQLPPSSSAATTVNGSMTTFLPAITEEPPITPIGHLV</sequence>
<dbReference type="RefSeq" id="XP_027194215.1">
    <property type="nucleotide sequence ID" value="XM_027338414.1"/>
</dbReference>
<dbReference type="InterPro" id="IPR007110">
    <property type="entry name" value="Ig-like_dom"/>
</dbReference>
<protein>
    <submittedName>
        <fullName evidence="12">Nephrin-like isoform X1</fullName>
    </submittedName>
</protein>
<keyword evidence="2" id="KW-0677">Repeat</keyword>
<feature type="domain" description="Ig-like" evidence="9">
    <location>
        <begin position="122"/>
        <end position="245"/>
    </location>
</feature>
<dbReference type="PANTHER" id="PTHR11640:SF136">
    <property type="entry name" value="NEPHRIN"/>
    <property type="match status" value="1"/>
</dbReference>
<dbReference type="GO" id="GO:0009653">
    <property type="term" value="P:anatomical structure morphogenesis"/>
    <property type="evidence" value="ECO:0007669"/>
    <property type="project" value="UniProtKB-ARBA"/>
</dbReference>
<dbReference type="OrthoDB" id="10028801at2759"/>
<dbReference type="Pfam" id="PF08205">
    <property type="entry name" value="C2-set_2"/>
    <property type="match status" value="3"/>
</dbReference>
<feature type="domain" description="Ig-like" evidence="9">
    <location>
        <begin position="650"/>
        <end position="739"/>
    </location>
</feature>
<keyword evidence="8" id="KW-0812">Transmembrane</keyword>
<evidence type="ECO:0000256" key="1">
    <source>
        <dbReference type="ARBA" id="ARBA00004479"/>
    </source>
</evidence>
<feature type="domain" description="Ig-like" evidence="9">
    <location>
        <begin position="887"/>
        <end position="1007"/>
    </location>
</feature>
<keyword evidence="6" id="KW-0393">Immunoglobulin domain</keyword>
<dbReference type="InterPro" id="IPR013162">
    <property type="entry name" value="CD80_C2-set"/>
</dbReference>
<feature type="domain" description="Ig-like" evidence="9">
    <location>
        <begin position="18"/>
        <end position="117"/>
    </location>
</feature>
<feature type="transmembrane region" description="Helical" evidence="8">
    <location>
        <begin position="1146"/>
        <end position="1168"/>
    </location>
</feature>
<feature type="compositionally biased region" description="Pro residues" evidence="7">
    <location>
        <begin position="1394"/>
        <end position="1403"/>
    </location>
</feature>
<evidence type="ECO:0000256" key="6">
    <source>
        <dbReference type="ARBA" id="ARBA00023319"/>
    </source>
</evidence>
<proteinExistence type="predicted"/>
<dbReference type="SUPFAM" id="SSF48726">
    <property type="entry name" value="Immunoglobulin"/>
    <property type="match status" value="8"/>
</dbReference>
<keyword evidence="3 8" id="KW-0472">Membrane</keyword>
<feature type="domain" description="Ig-like" evidence="9">
    <location>
        <begin position="743"/>
        <end position="880"/>
    </location>
</feature>
<evidence type="ECO:0000313" key="12">
    <source>
        <dbReference type="RefSeq" id="XP_027194215.1"/>
    </source>
</evidence>
<feature type="compositionally biased region" description="Low complexity" evidence="7">
    <location>
        <begin position="1185"/>
        <end position="1199"/>
    </location>
</feature>
<dbReference type="InterPro" id="IPR036179">
    <property type="entry name" value="Ig-like_dom_sf"/>
</dbReference>
<dbReference type="GO" id="GO:0098609">
    <property type="term" value="P:cell-cell adhesion"/>
    <property type="evidence" value="ECO:0007669"/>
    <property type="project" value="TreeGrafter"/>
</dbReference>
<feature type="compositionally biased region" description="Polar residues" evidence="7">
    <location>
        <begin position="1205"/>
        <end position="1217"/>
    </location>
</feature>
<gene>
    <name evidence="12" type="primary">LOC113788944</name>
</gene>
<feature type="domain" description="Ig-like" evidence="9">
    <location>
        <begin position="350"/>
        <end position="445"/>
    </location>
</feature>
<dbReference type="PANTHER" id="PTHR11640">
    <property type="entry name" value="NEPHRIN"/>
    <property type="match status" value="1"/>
</dbReference>
<feature type="compositionally biased region" description="Basic residues" evidence="7">
    <location>
        <begin position="1224"/>
        <end position="1239"/>
    </location>
</feature>
<evidence type="ECO:0000313" key="11">
    <source>
        <dbReference type="Proteomes" id="UP000515146"/>
    </source>
</evidence>
<dbReference type="PROSITE" id="PS50835">
    <property type="entry name" value="IG_LIKE"/>
    <property type="match status" value="9"/>
</dbReference>
<dbReference type="InterPro" id="IPR013783">
    <property type="entry name" value="Ig-like_fold"/>
</dbReference>
<feature type="compositionally biased region" description="Low complexity" evidence="7">
    <location>
        <begin position="1240"/>
        <end position="1249"/>
    </location>
</feature>
<dbReference type="FunCoup" id="A0A6P6XL15">
    <property type="interactions" value="45"/>
</dbReference>
<feature type="region of interest" description="Disordered" evidence="7">
    <location>
        <begin position="1553"/>
        <end position="1602"/>
    </location>
</feature>
<dbReference type="PROSITE" id="PS50853">
    <property type="entry name" value="FN3"/>
    <property type="match status" value="1"/>
</dbReference>
<dbReference type="Gene3D" id="2.60.40.10">
    <property type="entry name" value="Immunoglobulins"/>
    <property type="match status" value="10"/>
</dbReference>
<keyword evidence="5" id="KW-0325">Glycoprotein</keyword>
<reference evidence="12" key="1">
    <citation type="submission" date="2025-08" db="UniProtKB">
        <authorList>
            <consortium name="RefSeq"/>
        </authorList>
    </citation>
    <scope>IDENTIFICATION</scope>
    <source>
        <strain evidence="12">Airmid</strain>
    </source>
</reference>
<comment type="subcellular location">
    <subcellularLocation>
        <location evidence="1">Membrane</location>
        <topology evidence="1">Single-pass type I membrane protein</topology>
    </subcellularLocation>
</comment>
<feature type="domain" description="Ig-like" evidence="9">
    <location>
        <begin position="450"/>
        <end position="541"/>
    </location>
</feature>
<feature type="compositionally biased region" description="Low complexity" evidence="7">
    <location>
        <begin position="1582"/>
        <end position="1600"/>
    </location>
</feature>
<dbReference type="OMA" id="IEGYSPG"/>
<feature type="domain" description="Fibronectin type-III" evidence="10">
    <location>
        <begin position="1014"/>
        <end position="1122"/>
    </location>
</feature>
<evidence type="ECO:0000256" key="7">
    <source>
        <dbReference type="SAM" id="MobiDB-lite"/>
    </source>
</evidence>
<dbReference type="InParanoid" id="A0A6P6XL15"/>
<evidence type="ECO:0000256" key="8">
    <source>
        <dbReference type="SAM" id="Phobius"/>
    </source>
</evidence>
<dbReference type="GO" id="GO:0050839">
    <property type="term" value="F:cell adhesion molecule binding"/>
    <property type="evidence" value="ECO:0007669"/>
    <property type="project" value="TreeGrafter"/>
</dbReference>
<evidence type="ECO:0000256" key="5">
    <source>
        <dbReference type="ARBA" id="ARBA00023180"/>
    </source>
</evidence>
<feature type="domain" description="Ig-like" evidence="9">
    <location>
        <begin position="255"/>
        <end position="339"/>
    </location>
</feature>
<evidence type="ECO:0000256" key="3">
    <source>
        <dbReference type="ARBA" id="ARBA00023136"/>
    </source>
</evidence>
<dbReference type="KEGG" id="dpte:113788944"/>
<accession>A0A6P6XL15</accession>
<dbReference type="InterPro" id="IPR003599">
    <property type="entry name" value="Ig_sub"/>
</dbReference>
<feature type="compositionally biased region" description="Low complexity" evidence="7">
    <location>
        <begin position="1381"/>
        <end position="1393"/>
    </location>
</feature>
<dbReference type="Pfam" id="PF00041">
    <property type="entry name" value="fn3"/>
    <property type="match status" value="1"/>
</dbReference>
<dbReference type="InterPro" id="IPR013098">
    <property type="entry name" value="Ig_I-set"/>
</dbReference>
<feature type="domain" description="Ig-like" evidence="9">
    <location>
        <begin position="549"/>
        <end position="643"/>
    </location>
</feature>
<dbReference type="InterPro" id="IPR036116">
    <property type="entry name" value="FN3_sf"/>
</dbReference>
<dbReference type="Pfam" id="PF07679">
    <property type="entry name" value="I-set"/>
    <property type="match status" value="1"/>
</dbReference>
<evidence type="ECO:0000259" key="9">
    <source>
        <dbReference type="PROSITE" id="PS50835"/>
    </source>
</evidence>
<dbReference type="Pfam" id="PF13927">
    <property type="entry name" value="Ig_3"/>
    <property type="match status" value="1"/>
</dbReference>
<evidence type="ECO:0000259" key="10">
    <source>
        <dbReference type="PROSITE" id="PS50853"/>
    </source>
</evidence>
<dbReference type="InterPro" id="IPR051275">
    <property type="entry name" value="Cell_adhesion_signaling"/>
</dbReference>
<dbReference type="SUPFAM" id="SSF49265">
    <property type="entry name" value="Fibronectin type III"/>
    <property type="match status" value="1"/>
</dbReference>
<dbReference type="SMART" id="SM00409">
    <property type="entry name" value="IG"/>
    <property type="match status" value="8"/>
</dbReference>
<dbReference type="GO" id="GO:0005886">
    <property type="term" value="C:plasma membrane"/>
    <property type="evidence" value="ECO:0007669"/>
    <property type="project" value="TreeGrafter"/>
</dbReference>
<evidence type="ECO:0000256" key="2">
    <source>
        <dbReference type="ARBA" id="ARBA00022737"/>
    </source>
</evidence>
<dbReference type="GO" id="GO:0005911">
    <property type="term" value="C:cell-cell junction"/>
    <property type="evidence" value="ECO:0007669"/>
    <property type="project" value="TreeGrafter"/>
</dbReference>
<dbReference type="GO" id="GO:0030154">
    <property type="term" value="P:cell differentiation"/>
    <property type="evidence" value="ECO:0007669"/>
    <property type="project" value="UniProtKB-ARBA"/>
</dbReference>
<dbReference type="SMART" id="SM00408">
    <property type="entry name" value="IGc2"/>
    <property type="match status" value="7"/>
</dbReference>
<name>A0A6P6XL15_DERPT</name>
<dbReference type="InterPro" id="IPR003961">
    <property type="entry name" value="FN3_dom"/>
</dbReference>
<dbReference type="CDD" id="cd00063">
    <property type="entry name" value="FN3"/>
    <property type="match status" value="1"/>
</dbReference>